<proteinExistence type="predicted"/>
<dbReference type="FunFam" id="2.120.10.80:FF:000059">
    <property type="entry name" value="F-box only protein 6"/>
    <property type="match status" value="1"/>
</dbReference>
<dbReference type="InterPro" id="IPR001810">
    <property type="entry name" value="F-box_dom"/>
</dbReference>
<evidence type="ECO:0000313" key="3">
    <source>
        <dbReference type="EMBL" id="KAL0928389.1"/>
    </source>
</evidence>
<keyword evidence="4" id="KW-1185">Reference proteome</keyword>
<evidence type="ECO:0000256" key="1">
    <source>
        <dbReference type="ARBA" id="ARBA00022737"/>
    </source>
</evidence>
<dbReference type="InterPro" id="IPR011043">
    <property type="entry name" value="Gal_Oxase/kelch_b-propeller"/>
</dbReference>
<dbReference type="SUPFAM" id="SSF50965">
    <property type="entry name" value="Galactose oxidase, central domain"/>
    <property type="match status" value="1"/>
</dbReference>
<organism evidence="3 4">
    <name type="scientific">Dendrobium thyrsiflorum</name>
    <name type="common">Pinecone-like raceme dendrobium</name>
    <name type="synonym">Orchid</name>
    <dbReference type="NCBI Taxonomy" id="117978"/>
    <lineage>
        <taxon>Eukaryota</taxon>
        <taxon>Viridiplantae</taxon>
        <taxon>Streptophyta</taxon>
        <taxon>Embryophyta</taxon>
        <taxon>Tracheophyta</taxon>
        <taxon>Spermatophyta</taxon>
        <taxon>Magnoliopsida</taxon>
        <taxon>Liliopsida</taxon>
        <taxon>Asparagales</taxon>
        <taxon>Orchidaceae</taxon>
        <taxon>Epidendroideae</taxon>
        <taxon>Malaxideae</taxon>
        <taxon>Dendrobiinae</taxon>
        <taxon>Dendrobium</taxon>
    </lineage>
</organism>
<dbReference type="Pfam" id="PF00646">
    <property type="entry name" value="F-box"/>
    <property type="match status" value="1"/>
</dbReference>
<dbReference type="SUPFAM" id="SSF81383">
    <property type="entry name" value="F-box domain"/>
    <property type="match status" value="1"/>
</dbReference>
<sequence>MERIAVLRRLVGEIPELRDFYERRWCSFDFDGSSVEDDYCRLELEEKSEIVNMWEANMSPNKRSRSEKSCRILFTIPNLIGTMEQEIWKELPEDLHEAVIARLPIATLFRFRIVCRKWNSLLTSNSFSRHFSEVQLMNPWFYTIVHDGVYGFGKVNGGAMYDPSLKKWHHLSIPALHSKIFLLVASAGGLVCLLDINNRHFYICNPLIKAVKELPPRSARVRSRVAVGMVLTDNATNRSYKVVWLGCNGDHEIYDSVQNSWSRRGSLPQSIKLPLSLNFRSQTVCIGSTIYFIRANPDGILTYDVSKGIWKQFIIPLPLHITDHTIAECGGKVMLVGLLSKNAATCVCIWELQKMTLLWKEVDRMPNVSCLEYYGKHVKMTCMGNQGMLMLSLRSLRSNRFITYDLFKKKWEKVPDCTLPINGRKQWIACGTAFYPFPTALP</sequence>
<dbReference type="PANTHER" id="PTHR31672">
    <property type="entry name" value="BNACNNG10540D PROTEIN"/>
    <property type="match status" value="1"/>
</dbReference>
<comment type="caution">
    <text evidence="3">The sequence shown here is derived from an EMBL/GenBank/DDBJ whole genome shotgun (WGS) entry which is preliminary data.</text>
</comment>
<dbReference type="InterPro" id="IPR056592">
    <property type="entry name" value="Beta-prop_At3g26010-like"/>
</dbReference>
<reference evidence="3 4" key="1">
    <citation type="journal article" date="2024" name="Plant Biotechnol. J.">
        <title>Dendrobium thyrsiflorum genome and its molecular insights into genes involved in important horticultural traits.</title>
        <authorList>
            <person name="Chen B."/>
            <person name="Wang J.Y."/>
            <person name="Zheng P.J."/>
            <person name="Li K.L."/>
            <person name="Liang Y.M."/>
            <person name="Chen X.F."/>
            <person name="Zhang C."/>
            <person name="Zhao X."/>
            <person name="He X."/>
            <person name="Zhang G.Q."/>
            <person name="Liu Z.J."/>
            <person name="Xu Q."/>
        </authorList>
    </citation>
    <scope>NUCLEOTIDE SEQUENCE [LARGE SCALE GENOMIC DNA]</scope>
    <source>
        <strain evidence="3">GZMU011</strain>
    </source>
</reference>
<dbReference type="FunFam" id="1.20.1280.50:FF:000008">
    <property type="entry name" value="F-box only protein 6"/>
    <property type="match status" value="1"/>
</dbReference>
<keyword evidence="1" id="KW-0677">Repeat</keyword>
<dbReference type="InterPro" id="IPR036047">
    <property type="entry name" value="F-box-like_dom_sf"/>
</dbReference>
<dbReference type="InterPro" id="IPR050796">
    <property type="entry name" value="SCF_F-box_component"/>
</dbReference>
<dbReference type="AlphaFoldDB" id="A0ABD0VT75"/>
<protein>
    <recommendedName>
        <fullName evidence="2">F-box domain-containing protein</fullName>
    </recommendedName>
</protein>
<gene>
    <name evidence="3" type="ORF">M5K25_000266</name>
</gene>
<dbReference type="SMART" id="SM00256">
    <property type="entry name" value="FBOX"/>
    <property type="match status" value="1"/>
</dbReference>
<dbReference type="CDD" id="cd22157">
    <property type="entry name" value="F-box_AtFBW1-like"/>
    <property type="match status" value="1"/>
</dbReference>
<dbReference type="Gene3D" id="2.120.10.80">
    <property type="entry name" value="Kelch-type beta propeller"/>
    <property type="match status" value="1"/>
</dbReference>
<name>A0ABD0VT75_DENTH</name>
<evidence type="ECO:0000259" key="2">
    <source>
        <dbReference type="PROSITE" id="PS50181"/>
    </source>
</evidence>
<dbReference type="Pfam" id="PF24750">
    <property type="entry name" value="b-prop_At3g26010-like"/>
    <property type="match status" value="1"/>
</dbReference>
<dbReference type="PANTHER" id="PTHR31672:SF12">
    <property type="entry name" value="F-BOX DOMAIN-CONTAINING PROTEIN"/>
    <property type="match status" value="1"/>
</dbReference>
<dbReference type="InterPro" id="IPR015915">
    <property type="entry name" value="Kelch-typ_b-propeller"/>
</dbReference>
<dbReference type="PROSITE" id="PS50181">
    <property type="entry name" value="FBOX"/>
    <property type="match status" value="1"/>
</dbReference>
<evidence type="ECO:0000313" key="4">
    <source>
        <dbReference type="Proteomes" id="UP001552299"/>
    </source>
</evidence>
<accession>A0ABD0VT75</accession>
<dbReference type="EMBL" id="JANQDX010000001">
    <property type="protein sequence ID" value="KAL0928389.1"/>
    <property type="molecule type" value="Genomic_DNA"/>
</dbReference>
<dbReference type="Proteomes" id="UP001552299">
    <property type="component" value="Unassembled WGS sequence"/>
</dbReference>
<dbReference type="Gene3D" id="1.20.1280.50">
    <property type="match status" value="1"/>
</dbReference>
<feature type="domain" description="F-box" evidence="2">
    <location>
        <begin position="85"/>
        <end position="134"/>
    </location>
</feature>